<proteinExistence type="predicted"/>
<dbReference type="EMBL" id="CAJEWN010000141">
    <property type="protein sequence ID" value="CAD2168424.1"/>
    <property type="molecule type" value="Genomic_DNA"/>
</dbReference>
<comment type="caution">
    <text evidence="1">The sequence shown here is derived from an EMBL/GenBank/DDBJ whole genome shotgun (WGS) entry which is preliminary data.</text>
</comment>
<protein>
    <submittedName>
        <fullName evidence="1">Uncharacterized protein</fullName>
    </submittedName>
</protein>
<organism evidence="1 2">
    <name type="scientific">Meloidogyne enterolobii</name>
    <name type="common">Root-knot nematode worm</name>
    <name type="synonym">Meloidogyne mayaguensis</name>
    <dbReference type="NCBI Taxonomy" id="390850"/>
    <lineage>
        <taxon>Eukaryota</taxon>
        <taxon>Metazoa</taxon>
        <taxon>Ecdysozoa</taxon>
        <taxon>Nematoda</taxon>
        <taxon>Chromadorea</taxon>
        <taxon>Rhabditida</taxon>
        <taxon>Tylenchina</taxon>
        <taxon>Tylenchomorpha</taxon>
        <taxon>Tylenchoidea</taxon>
        <taxon>Meloidogynidae</taxon>
        <taxon>Meloidogyninae</taxon>
        <taxon>Meloidogyne</taxon>
    </lineage>
</organism>
<dbReference type="AlphaFoldDB" id="A0A6V7V0I7"/>
<name>A0A6V7V0I7_MELEN</name>
<dbReference type="OrthoDB" id="7917939at2759"/>
<sequence>MRLPLKQAYIIHARDYSNINLDGRILNTNPLEKNFAKFVRRYKLSSLLNKLPKSEALTVELNKCLGFNSQGMKVLVDKSESKCWNYHKCNIKKVRANCFNVKNTWKRNDDLIKDNLLINILIESNYKREPICTY</sequence>
<reference evidence="1 2" key="1">
    <citation type="submission" date="2020-08" db="EMBL/GenBank/DDBJ databases">
        <authorList>
            <person name="Koutsovoulos G."/>
            <person name="Danchin GJ E."/>
        </authorList>
    </citation>
    <scope>NUCLEOTIDE SEQUENCE [LARGE SCALE GENOMIC DNA]</scope>
</reference>
<gene>
    <name evidence="1" type="ORF">MENT_LOCUS19792</name>
</gene>
<evidence type="ECO:0000313" key="1">
    <source>
        <dbReference type="EMBL" id="CAD2168424.1"/>
    </source>
</evidence>
<accession>A0A6V7V0I7</accession>
<dbReference type="Proteomes" id="UP000580250">
    <property type="component" value="Unassembled WGS sequence"/>
</dbReference>
<evidence type="ECO:0000313" key="2">
    <source>
        <dbReference type="Proteomes" id="UP000580250"/>
    </source>
</evidence>